<dbReference type="PANTHER" id="PTHR45656">
    <property type="entry name" value="PROTEIN CBR-CLEC-78"/>
    <property type="match status" value="1"/>
</dbReference>
<dbReference type="Pfam" id="PF00084">
    <property type="entry name" value="Sushi"/>
    <property type="match status" value="1"/>
</dbReference>
<evidence type="ECO:0000256" key="2">
    <source>
        <dbReference type="ARBA" id="ARBA00022737"/>
    </source>
</evidence>
<keyword evidence="2" id="KW-0677">Repeat</keyword>
<dbReference type="Proteomes" id="UP000596742">
    <property type="component" value="Unassembled WGS sequence"/>
</dbReference>
<keyword evidence="1" id="KW-0732">Signal</keyword>
<gene>
    <name evidence="7" type="ORF">MGAL_10B020552</name>
</gene>
<evidence type="ECO:0000313" key="7">
    <source>
        <dbReference type="EMBL" id="VDI17222.1"/>
    </source>
</evidence>
<comment type="caution">
    <text evidence="7">The sequence shown here is derived from an EMBL/GenBank/DDBJ whole genome shotgun (WGS) entry which is preliminary data.</text>
</comment>
<proteinExistence type="predicted"/>
<evidence type="ECO:0000256" key="4">
    <source>
        <dbReference type="PROSITE-ProRule" id="PRU00302"/>
    </source>
</evidence>
<keyword evidence="4" id="KW-0768">Sushi</keyword>
<evidence type="ECO:0000259" key="6">
    <source>
        <dbReference type="PROSITE" id="PS50923"/>
    </source>
</evidence>
<feature type="domain" description="Sushi" evidence="6">
    <location>
        <begin position="55"/>
        <end position="122"/>
    </location>
</feature>
<feature type="domain" description="Sushi" evidence="6">
    <location>
        <begin position="1"/>
        <end position="54"/>
    </location>
</feature>
<reference evidence="7" key="1">
    <citation type="submission" date="2018-11" db="EMBL/GenBank/DDBJ databases">
        <authorList>
            <person name="Alioto T."/>
            <person name="Alioto T."/>
        </authorList>
    </citation>
    <scope>NUCLEOTIDE SEQUENCE</scope>
</reference>
<feature type="transmembrane region" description="Helical" evidence="5">
    <location>
        <begin position="138"/>
        <end position="160"/>
    </location>
</feature>
<dbReference type="CDD" id="cd00033">
    <property type="entry name" value="CCP"/>
    <property type="match status" value="2"/>
</dbReference>
<accession>A0A8B6DCH5</accession>
<name>A0A8B6DCH5_MYTGA</name>
<evidence type="ECO:0000256" key="5">
    <source>
        <dbReference type="SAM" id="Phobius"/>
    </source>
</evidence>
<keyword evidence="8" id="KW-1185">Reference proteome</keyword>
<dbReference type="PROSITE" id="PS50923">
    <property type="entry name" value="SUSHI"/>
    <property type="match status" value="2"/>
</dbReference>
<dbReference type="SUPFAM" id="SSF57535">
    <property type="entry name" value="Complement control module/SCR domain"/>
    <property type="match status" value="2"/>
</dbReference>
<dbReference type="EMBL" id="UYJE01003193">
    <property type="protein sequence ID" value="VDI17222.1"/>
    <property type="molecule type" value="Genomic_DNA"/>
</dbReference>
<organism evidence="7 8">
    <name type="scientific">Mytilus galloprovincialis</name>
    <name type="common">Mediterranean mussel</name>
    <dbReference type="NCBI Taxonomy" id="29158"/>
    <lineage>
        <taxon>Eukaryota</taxon>
        <taxon>Metazoa</taxon>
        <taxon>Spiralia</taxon>
        <taxon>Lophotrochozoa</taxon>
        <taxon>Mollusca</taxon>
        <taxon>Bivalvia</taxon>
        <taxon>Autobranchia</taxon>
        <taxon>Pteriomorphia</taxon>
        <taxon>Mytilida</taxon>
        <taxon>Mytiloidea</taxon>
        <taxon>Mytilidae</taxon>
        <taxon>Mytilinae</taxon>
        <taxon>Mytilus</taxon>
    </lineage>
</organism>
<evidence type="ECO:0000256" key="3">
    <source>
        <dbReference type="ARBA" id="ARBA00023157"/>
    </source>
</evidence>
<sequence>MNTSIKKSGYHFGNNITFQCVVGYSLSGPPFITCQSSKNQSMGHWSSQQPLCLALPCPSLKLPMHSLNKDIKESQMYYVDQNVDFKCEKGYNLIGNGTFKCTVKSNSSIVDWNYEDDQTCLEKSKSCKDYMDKRCSCMSYGLCGGTLAVFVAISAGVHIATCFYF</sequence>
<protein>
    <recommendedName>
        <fullName evidence="6">Sushi domain-containing protein</fullName>
    </recommendedName>
</protein>
<keyword evidence="3" id="KW-1015">Disulfide bond</keyword>
<dbReference type="AlphaFoldDB" id="A0A8B6DCH5"/>
<dbReference type="InterPro" id="IPR000436">
    <property type="entry name" value="Sushi_SCR_CCP_dom"/>
</dbReference>
<dbReference type="InterPro" id="IPR051277">
    <property type="entry name" value="SEZ6_CSMD_C4BPB_Regulators"/>
</dbReference>
<feature type="non-terminal residue" evidence="7">
    <location>
        <position position="165"/>
    </location>
</feature>
<comment type="caution">
    <text evidence="4">Lacks conserved residue(s) required for the propagation of feature annotation.</text>
</comment>
<dbReference type="Gene3D" id="2.10.70.10">
    <property type="entry name" value="Complement Module, domain 1"/>
    <property type="match status" value="2"/>
</dbReference>
<keyword evidence="5" id="KW-0812">Transmembrane</keyword>
<dbReference type="SMART" id="SM00032">
    <property type="entry name" value="CCP"/>
    <property type="match status" value="2"/>
</dbReference>
<keyword evidence="5" id="KW-1133">Transmembrane helix</keyword>
<evidence type="ECO:0000313" key="8">
    <source>
        <dbReference type="Proteomes" id="UP000596742"/>
    </source>
</evidence>
<keyword evidence="5" id="KW-0472">Membrane</keyword>
<dbReference type="PANTHER" id="PTHR45656:SF4">
    <property type="entry name" value="PROTEIN CBR-CLEC-78"/>
    <property type="match status" value="1"/>
</dbReference>
<dbReference type="InterPro" id="IPR035976">
    <property type="entry name" value="Sushi/SCR/CCP_sf"/>
</dbReference>
<dbReference type="OrthoDB" id="6040213at2759"/>
<evidence type="ECO:0000256" key="1">
    <source>
        <dbReference type="ARBA" id="ARBA00022729"/>
    </source>
</evidence>